<dbReference type="GO" id="GO:0004553">
    <property type="term" value="F:hydrolase activity, hydrolyzing O-glycosyl compounds"/>
    <property type="evidence" value="ECO:0007669"/>
    <property type="project" value="InterPro"/>
</dbReference>
<dbReference type="InParanoid" id="A0A078ALC5"/>
<feature type="binding site" evidence="7">
    <location>
        <position position="408"/>
    </location>
    <ligand>
        <name>substrate</name>
    </ligand>
</feature>
<evidence type="ECO:0000313" key="10">
    <source>
        <dbReference type="EMBL" id="CDW82212.1"/>
    </source>
</evidence>
<dbReference type="Gene3D" id="3.20.20.40">
    <property type="entry name" value="1, 4-beta cellobiohydrolase"/>
    <property type="match status" value="1"/>
</dbReference>
<reference evidence="10 11" key="1">
    <citation type="submission" date="2014-06" db="EMBL/GenBank/DDBJ databases">
        <authorList>
            <person name="Swart Estienne"/>
        </authorList>
    </citation>
    <scope>NUCLEOTIDE SEQUENCE [LARGE SCALE GENOMIC DNA]</scope>
    <source>
        <strain evidence="10 11">130c</strain>
    </source>
</reference>
<gene>
    <name evidence="10" type="primary">Contig17111.g18229</name>
    <name evidence="10" type="ORF">STYLEM_11242</name>
</gene>
<feature type="active site" description="Proton acceptor" evidence="6">
    <location>
        <position position="414"/>
    </location>
</feature>
<protein>
    <submittedName>
        <fullName evidence="10">Glycoside hydrolase family 6 protein</fullName>
    </submittedName>
</protein>
<evidence type="ECO:0000256" key="7">
    <source>
        <dbReference type="PIRSR" id="PIRSR001100-2"/>
    </source>
</evidence>
<dbReference type="AlphaFoldDB" id="A0A078ALC5"/>
<dbReference type="InterPro" id="IPR036434">
    <property type="entry name" value="Beta_cellobiohydrolase_sf"/>
</dbReference>
<feature type="active site" description="Proton donor" evidence="6 8">
    <location>
        <position position="188"/>
    </location>
</feature>
<evidence type="ECO:0000256" key="5">
    <source>
        <dbReference type="ARBA" id="ARBA00023326"/>
    </source>
</evidence>
<feature type="signal peptide" evidence="9">
    <location>
        <begin position="1"/>
        <end position="17"/>
    </location>
</feature>
<evidence type="ECO:0000256" key="6">
    <source>
        <dbReference type="PIRSR" id="PIRSR001100-1"/>
    </source>
</evidence>
<keyword evidence="2" id="KW-0136">Cellulose degradation</keyword>
<feature type="binding site" evidence="7">
    <location>
        <position position="374"/>
    </location>
    <ligand>
        <name>substrate</name>
    </ligand>
</feature>
<evidence type="ECO:0000256" key="1">
    <source>
        <dbReference type="ARBA" id="ARBA00022801"/>
    </source>
</evidence>
<dbReference type="PIRSF" id="PIRSF001100">
    <property type="entry name" value="Beta_cellobiohydrolase"/>
    <property type="match status" value="1"/>
</dbReference>
<dbReference type="InterPro" id="IPR001524">
    <property type="entry name" value="Glyco_hydro_6_CS"/>
</dbReference>
<keyword evidence="4" id="KW-0326">Glycosidase</keyword>
<evidence type="ECO:0000256" key="2">
    <source>
        <dbReference type="ARBA" id="ARBA00023001"/>
    </source>
</evidence>
<evidence type="ECO:0000256" key="9">
    <source>
        <dbReference type="SAM" id="SignalP"/>
    </source>
</evidence>
<keyword evidence="5" id="KW-0624">Polysaccharide degradation</keyword>
<evidence type="ECO:0000256" key="8">
    <source>
        <dbReference type="PROSITE-ProRule" id="PRU10057"/>
    </source>
</evidence>
<sequence>MLRHLVSLSTIATISLASMYSQDQLFLGQVQQSGNPFDESTHELFVNPWFSQEVLASKTLTDDQKQKLKDISAAFWVDTEYAISTRVPSLKTLLDKAAEKAKTTSKKQTVVFIHYNLPNRDCAASASNGEICCSGNAPDPNSGSCDDQSYTGGECSKGLAKYHSYTDKVVSLLENYPDLEIVALVEPDSLPNLATNLGQKPHCTQTTADAYVQGVTYAISQLAKLPHVSMYLDVAHGGWLGWCGTHPCSQDTECGSGNMCLRGTCECPPEQQSQNAQKFVSTIKGIFNNVGQDAQSRVRGFATNTANYQPLGYPDDNDHCQLKSQWNFAWNELRYMDQMDALMKKNGISKHWITDTGRNGVPESRSDANQCAQWCNVKSGLGLRPTSNVSALQQQLRSAQIDAVIWSKTPGESDGCSPGSSQKCTRVDYMCQRDCNSQFQKCPAPEAGQWDDDMIRYLVDHARPSL</sequence>
<feature type="binding site" evidence="7">
    <location>
        <position position="239"/>
    </location>
    <ligand>
        <name>substrate</name>
    </ligand>
</feature>
<proteinExistence type="predicted"/>
<feature type="binding site" evidence="7">
    <location>
        <position position="307"/>
    </location>
    <ligand>
        <name>substrate</name>
    </ligand>
</feature>
<feature type="binding site" evidence="7">
    <location>
        <position position="78"/>
    </location>
    <ligand>
        <name>substrate</name>
    </ligand>
</feature>
<name>A0A078ALC5_STYLE</name>
<dbReference type="Pfam" id="PF01341">
    <property type="entry name" value="Glyco_hydro_6"/>
    <property type="match status" value="3"/>
</dbReference>
<feature type="binding site" evidence="7">
    <location>
        <position position="76"/>
    </location>
    <ligand>
        <name>substrate</name>
    </ligand>
</feature>
<evidence type="ECO:0000256" key="4">
    <source>
        <dbReference type="ARBA" id="ARBA00023295"/>
    </source>
</evidence>
<keyword evidence="9" id="KW-0732">Signal</keyword>
<dbReference type="GO" id="GO:0030245">
    <property type="term" value="P:cellulose catabolic process"/>
    <property type="evidence" value="ECO:0007669"/>
    <property type="project" value="UniProtKB-KW"/>
</dbReference>
<dbReference type="InterPro" id="IPR016288">
    <property type="entry name" value="Beta_cellobiohydrolase"/>
</dbReference>
<feature type="binding site" evidence="7">
    <location>
        <position position="412"/>
    </location>
    <ligand>
        <name>substrate</name>
    </ligand>
</feature>
<keyword evidence="11" id="KW-1185">Reference proteome</keyword>
<accession>A0A078ALC5</accession>
<dbReference type="PANTHER" id="PTHR34876:SF10">
    <property type="entry name" value="GLUCANASE"/>
    <property type="match status" value="1"/>
</dbReference>
<dbReference type="OMA" id="EVHTLAM"/>
<dbReference type="Proteomes" id="UP000039865">
    <property type="component" value="Unassembled WGS sequence"/>
</dbReference>
<dbReference type="OrthoDB" id="64893at2759"/>
<dbReference type="PANTHER" id="PTHR34876">
    <property type="match status" value="1"/>
</dbReference>
<dbReference type="SUPFAM" id="SSF51989">
    <property type="entry name" value="Glycosyl hydrolases family 6, cellulases"/>
    <property type="match status" value="1"/>
</dbReference>
<keyword evidence="1 10" id="KW-0378">Hydrolase</keyword>
<dbReference type="EMBL" id="CCKQ01010674">
    <property type="protein sequence ID" value="CDW82212.1"/>
    <property type="molecule type" value="Genomic_DNA"/>
</dbReference>
<keyword evidence="3" id="KW-0119">Carbohydrate metabolism</keyword>
<organism evidence="10 11">
    <name type="scientific">Stylonychia lemnae</name>
    <name type="common">Ciliate</name>
    <dbReference type="NCBI Taxonomy" id="5949"/>
    <lineage>
        <taxon>Eukaryota</taxon>
        <taxon>Sar</taxon>
        <taxon>Alveolata</taxon>
        <taxon>Ciliophora</taxon>
        <taxon>Intramacronucleata</taxon>
        <taxon>Spirotrichea</taxon>
        <taxon>Stichotrichia</taxon>
        <taxon>Sporadotrichida</taxon>
        <taxon>Oxytrichidae</taxon>
        <taxon>Stylonychinae</taxon>
        <taxon>Stylonychia</taxon>
    </lineage>
</organism>
<feature type="binding site" evidence="7">
    <location>
        <position position="236"/>
    </location>
    <ligand>
        <name>substrate</name>
    </ligand>
</feature>
<dbReference type="PRINTS" id="PR00733">
    <property type="entry name" value="GLHYDRLASE6"/>
</dbReference>
<feature type="chain" id="PRO_5001729486" evidence="9">
    <location>
        <begin position="18"/>
        <end position="466"/>
    </location>
</feature>
<evidence type="ECO:0000256" key="3">
    <source>
        <dbReference type="ARBA" id="ARBA00023277"/>
    </source>
</evidence>
<dbReference type="PROSITE" id="PS00656">
    <property type="entry name" value="GLYCOSYL_HYDROL_F6_2"/>
    <property type="match status" value="1"/>
</dbReference>
<evidence type="ECO:0000313" key="11">
    <source>
        <dbReference type="Proteomes" id="UP000039865"/>
    </source>
</evidence>